<evidence type="ECO:0000256" key="5">
    <source>
        <dbReference type="ARBA" id="ARBA00023136"/>
    </source>
</evidence>
<comment type="subcellular location">
    <subcellularLocation>
        <location evidence="1">Cell membrane</location>
    </subcellularLocation>
</comment>
<dbReference type="InterPro" id="IPR001173">
    <property type="entry name" value="Glyco_trans_2-like"/>
</dbReference>
<dbReference type="Pfam" id="PF00535">
    <property type="entry name" value="Glycos_transf_2"/>
    <property type="match status" value="1"/>
</dbReference>
<dbReference type="GO" id="GO:0005886">
    <property type="term" value="C:plasma membrane"/>
    <property type="evidence" value="ECO:0007669"/>
    <property type="project" value="UniProtKB-SubCell"/>
</dbReference>
<keyword evidence="4 7" id="KW-0808">Transferase</keyword>
<evidence type="ECO:0000256" key="4">
    <source>
        <dbReference type="ARBA" id="ARBA00022679"/>
    </source>
</evidence>
<evidence type="ECO:0000256" key="3">
    <source>
        <dbReference type="ARBA" id="ARBA00022676"/>
    </source>
</evidence>
<dbReference type="GO" id="GO:0016757">
    <property type="term" value="F:glycosyltransferase activity"/>
    <property type="evidence" value="ECO:0007669"/>
    <property type="project" value="UniProtKB-KW"/>
</dbReference>
<keyword evidence="5" id="KW-0472">Membrane</keyword>
<reference evidence="7 8" key="1">
    <citation type="journal article" date="2013" name="Front. Microbiol.">
        <title>The genome of the endophytic bacterium H. frisingense GSF30(T) identifies diverse strategies in the Herbaspirillum genus to interact with plants.</title>
        <authorList>
            <person name="Straub D."/>
            <person name="Rothballer M."/>
            <person name="Hartmann A."/>
            <person name="Ludewig U."/>
        </authorList>
    </citation>
    <scope>NUCLEOTIDE SEQUENCE [LARGE SCALE GENOMIC DNA]</scope>
    <source>
        <strain evidence="7 8">GSF30</strain>
    </source>
</reference>
<evidence type="ECO:0000256" key="1">
    <source>
        <dbReference type="ARBA" id="ARBA00004236"/>
    </source>
</evidence>
<dbReference type="PANTHER" id="PTHR43646">
    <property type="entry name" value="GLYCOSYLTRANSFERASE"/>
    <property type="match status" value="1"/>
</dbReference>
<protein>
    <submittedName>
        <fullName evidence="7">Glycosyl transferase, family 2</fullName>
    </submittedName>
</protein>
<name>A0AAI9IAM8_9BURK</name>
<dbReference type="AlphaFoldDB" id="A0AAI9IAM8"/>
<gene>
    <name evidence="7" type="ORF">HFRIS_022623</name>
</gene>
<sequence>MIGIVIPAHDEEALLERCLQAVREAAAHDDLRGEEVRIVVVLDACSDGSESIARRHPVSVLPIQARKVGVARALGADQLLAQGARWLAFTDADTQVAPDWLVAQLGLQADAVCGTVMPDDWRGHPPEVRHRFARDYLDRDDHRHIHGANFGVCARAYRQAGGFPPLSCHEDVALVQALQAMGAHIAWSARPRVSTSTRPQSKARGGFGDTLRQWAVEECPALALSPQRGLSLPRTTC</sequence>
<keyword evidence="2" id="KW-1003">Cell membrane</keyword>
<dbReference type="CDD" id="cd00761">
    <property type="entry name" value="Glyco_tranf_GTA_type"/>
    <property type="match status" value="1"/>
</dbReference>
<dbReference type="Gene3D" id="3.90.550.10">
    <property type="entry name" value="Spore Coat Polysaccharide Biosynthesis Protein SpsA, Chain A"/>
    <property type="match status" value="1"/>
</dbReference>
<dbReference type="RefSeq" id="WP_006465326.1">
    <property type="nucleotide sequence ID" value="NZ_AEEC02000050.1"/>
</dbReference>
<evidence type="ECO:0000313" key="8">
    <source>
        <dbReference type="Proteomes" id="UP000006772"/>
    </source>
</evidence>
<evidence type="ECO:0000313" key="7">
    <source>
        <dbReference type="EMBL" id="EOA02440.1"/>
    </source>
</evidence>
<dbReference type="InterPro" id="IPR029044">
    <property type="entry name" value="Nucleotide-diphossugar_trans"/>
</dbReference>
<evidence type="ECO:0000256" key="2">
    <source>
        <dbReference type="ARBA" id="ARBA00022475"/>
    </source>
</evidence>
<evidence type="ECO:0000259" key="6">
    <source>
        <dbReference type="Pfam" id="PF00535"/>
    </source>
</evidence>
<keyword evidence="3" id="KW-0328">Glycosyltransferase</keyword>
<dbReference type="Proteomes" id="UP000006772">
    <property type="component" value="Unassembled WGS sequence"/>
</dbReference>
<dbReference type="SUPFAM" id="SSF53448">
    <property type="entry name" value="Nucleotide-diphospho-sugar transferases"/>
    <property type="match status" value="1"/>
</dbReference>
<accession>A0AAI9IAM8</accession>
<dbReference type="EMBL" id="AEEC02000050">
    <property type="protein sequence ID" value="EOA02440.1"/>
    <property type="molecule type" value="Genomic_DNA"/>
</dbReference>
<organism evidence="7 8">
    <name type="scientific">Herbaspirillum frisingense GSF30</name>
    <dbReference type="NCBI Taxonomy" id="864073"/>
    <lineage>
        <taxon>Bacteria</taxon>
        <taxon>Pseudomonadati</taxon>
        <taxon>Pseudomonadota</taxon>
        <taxon>Betaproteobacteria</taxon>
        <taxon>Burkholderiales</taxon>
        <taxon>Oxalobacteraceae</taxon>
        <taxon>Herbaspirillum</taxon>
    </lineage>
</organism>
<dbReference type="PANTHER" id="PTHR43646:SF2">
    <property type="entry name" value="GLYCOSYLTRANSFERASE 2-LIKE DOMAIN-CONTAINING PROTEIN"/>
    <property type="match status" value="1"/>
</dbReference>
<proteinExistence type="predicted"/>
<feature type="domain" description="Glycosyltransferase 2-like" evidence="6">
    <location>
        <begin position="4"/>
        <end position="138"/>
    </location>
</feature>
<comment type="caution">
    <text evidence="7">The sequence shown here is derived from an EMBL/GenBank/DDBJ whole genome shotgun (WGS) entry which is preliminary data.</text>
</comment>